<feature type="region of interest" description="Disordered" evidence="2">
    <location>
        <begin position="503"/>
        <end position="616"/>
    </location>
</feature>
<evidence type="ECO:0000313" key="5">
    <source>
        <dbReference type="Proteomes" id="UP000567795"/>
    </source>
</evidence>
<keyword evidence="4" id="KW-0808">Transferase</keyword>
<dbReference type="GO" id="GO:0016757">
    <property type="term" value="F:glycosyltransferase activity"/>
    <property type="evidence" value="ECO:0007669"/>
    <property type="project" value="TreeGrafter"/>
</dbReference>
<feature type="domain" description="DUF3492" evidence="3">
    <location>
        <begin position="203"/>
        <end position="297"/>
    </location>
</feature>
<reference evidence="4 5" key="1">
    <citation type="submission" date="2020-07" db="EMBL/GenBank/DDBJ databases">
        <title>Sequencing the genomes of 1000 actinobacteria strains.</title>
        <authorList>
            <person name="Klenk H.-P."/>
        </authorList>
    </citation>
    <scope>NUCLEOTIDE SEQUENCE [LARGE SCALE GENOMIC DNA]</scope>
    <source>
        <strain evidence="4 5">DSM 42178</strain>
    </source>
</reference>
<accession>A0A853A147</accession>
<feature type="compositionally biased region" description="Basic and acidic residues" evidence="2">
    <location>
        <begin position="503"/>
        <end position="520"/>
    </location>
</feature>
<dbReference type="PANTHER" id="PTHR12526">
    <property type="entry name" value="GLYCOSYLTRANSFERASE"/>
    <property type="match status" value="1"/>
</dbReference>
<dbReference type="AlphaFoldDB" id="A0A853A147"/>
<dbReference type="SUPFAM" id="SSF53756">
    <property type="entry name" value="UDP-Glycosyltransferase/glycogen phosphorylase"/>
    <property type="match status" value="1"/>
</dbReference>
<sequence length="616" mass="65795">MRVAMLTEGTYPHAHGGVSVWCDQLVRGLPEHDFHLHALTASGHEQLAWTLPEHVRAVRTQPLWAAAAPGGRPPAGRRRRRYLHHYEALLAALLDPAAEDGFAESLYRLAELARDGGLPALLRSEDALRVLDRLWAARAHAGGPGASGGPHPDGTPYPEGGPDAPPVTVRDLLAATDLLEHSLRPLTAPWYAPGATPGEEPSLASADLGHAVSGGLAALPGLLAKRFFGTPLLLTEHGVYLRERYLGYRDAPFTRPVRALLLAFFRLLTVETYRAADAITPGNAYNRRWEERCGADPARIRTVYNGVDPADFPPAGPEPAVPTLSWAGRIDPIKDLVTLLQAFALVREGVPGARLRLFGPTPPGNEPYRDRLVALVRDLDLGGAVTFEGRVPRITDAYAAGGVVVLSSVSEGFPYTLIEAMACGRPTVATDVGGVREAVGDTGLVVPPRSPRALADACTVLLRDAGLRGRLGAAARHRAVGMFTVERAVTAFREIYRDLARPTADHADRSGPLTHADRSRPLTHADGPGHGAAPDRAPGREAAADPEGGRNAPRALALPPARPRPARPVAADRPEQPGRPPRTLRTPRFLSGVRAGRASRVHDERGGLEREGGSPE</sequence>
<gene>
    <name evidence="4" type="ORF">FHU37_005154</name>
</gene>
<dbReference type="InterPro" id="IPR022622">
    <property type="entry name" value="DUF3492"/>
</dbReference>
<evidence type="ECO:0000256" key="1">
    <source>
        <dbReference type="ARBA" id="ARBA00021292"/>
    </source>
</evidence>
<dbReference type="PANTHER" id="PTHR12526:SF636">
    <property type="entry name" value="BLL3647 PROTEIN"/>
    <property type="match status" value="1"/>
</dbReference>
<evidence type="ECO:0000313" key="4">
    <source>
        <dbReference type="EMBL" id="NYI08125.1"/>
    </source>
</evidence>
<dbReference type="Gene3D" id="3.40.50.2000">
    <property type="entry name" value="Glycogen Phosphorylase B"/>
    <property type="match status" value="2"/>
</dbReference>
<dbReference type="Pfam" id="PF13692">
    <property type="entry name" value="Glyco_trans_1_4"/>
    <property type="match status" value="1"/>
</dbReference>
<dbReference type="RefSeq" id="WP_179816997.1">
    <property type="nucleotide sequence ID" value="NZ_JACBZD010000002.1"/>
</dbReference>
<protein>
    <recommendedName>
        <fullName evidence="1">D-inositol 3-phosphate glycosyltransferase</fullName>
    </recommendedName>
</protein>
<keyword evidence="5" id="KW-1185">Reference proteome</keyword>
<evidence type="ECO:0000256" key="2">
    <source>
        <dbReference type="SAM" id="MobiDB-lite"/>
    </source>
</evidence>
<evidence type="ECO:0000259" key="3">
    <source>
        <dbReference type="Pfam" id="PF11997"/>
    </source>
</evidence>
<comment type="caution">
    <text evidence="4">The sequence shown here is derived from an EMBL/GenBank/DDBJ whole genome shotgun (WGS) entry which is preliminary data.</text>
</comment>
<name>A0A853A147_9ACTN</name>
<dbReference type="Proteomes" id="UP000567795">
    <property type="component" value="Unassembled WGS sequence"/>
</dbReference>
<dbReference type="InterPro" id="IPR047691">
    <property type="entry name" value="PelF-like"/>
</dbReference>
<organism evidence="4 5">
    <name type="scientific">Allostreptomyces psammosilenae</name>
    <dbReference type="NCBI Taxonomy" id="1892865"/>
    <lineage>
        <taxon>Bacteria</taxon>
        <taxon>Bacillati</taxon>
        <taxon>Actinomycetota</taxon>
        <taxon>Actinomycetes</taxon>
        <taxon>Kitasatosporales</taxon>
        <taxon>Streptomycetaceae</taxon>
        <taxon>Allostreptomyces</taxon>
    </lineage>
</organism>
<feature type="region of interest" description="Disordered" evidence="2">
    <location>
        <begin position="141"/>
        <end position="166"/>
    </location>
</feature>
<feature type="domain" description="DUF3492" evidence="3">
    <location>
        <begin position="1"/>
        <end position="131"/>
    </location>
</feature>
<dbReference type="EMBL" id="JACBZD010000002">
    <property type="protein sequence ID" value="NYI08125.1"/>
    <property type="molecule type" value="Genomic_DNA"/>
</dbReference>
<proteinExistence type="predicted"/>
<dbReference type="NCBIfam" id="NF038011">
    <property type="entry name" value="PelF"/>
    <property type="match status" value="1"/>
</dbReference>
<dbReference type="Pfam" id="PF11997">
    <property type="entry name" value="DUF3492"/>
    <property type="match status" value="2"/>
</dbReference>
<feature type="compositionally biased region" description="Basic and acidic residues" evidence="2">
    <location>
        <begin position="600"/>
        <end position="616"/>
    </location>
</feature>